<dbReference type="SUPFAM" id="SSF54427">
    <property type="entry name" value="NTF2-like"/>
    <property type="match status" value="1"/>
</dbReference>
<evidence type="ECO:0000259" key="1">
    <source>
        <dbReference type="Pfam" id="PF13474"/>
    </source>
</evidence>
<dbReference type="InterPro" id="IPR032710">
    <property type="entry name" value="NTF2-like_dom_sf"/>
</dbReference>
<reference evidence="2 3" key="1">
    <citation type="submission" date="2016-10" db="EMBL/GenBank/DDBJ databases">
        <title>Comparative genome analysis of multiple Pseudomonas spp. focuses on biocontrol and plant growth promoting traits.</title>
        <authorList>
            <person name="Tao X.-Y."/>
            <person name="Taylor C.G."/>
        </authorList>
    </citation>
    <scope>NUCLEOTIDE SEQUENCE [LARGE SCALE GENOMIC DNA]</scope>
    <source>
        <strain evidence="2 3">15D11</strain>
    </source>
</reference>
<accession>A0A423CZW7</accession>
<dbReference type="InterPro" id="IPR016918">
    <property type="entry name" value="UCP029394"/>
</dbReference>
<dbReference type="EMBL" id="MOAM01000035">
    <property type="protein sequence ID" value="ROL64905.1"/>
    <property type="molecule type" value="Genomic_DNA"/>
</dbReference>
<proteinExistence type="predicted"/>
<comment type="caution">
    <text evidence="2">The sequence shown here is derived from an EMBL/GenBank/DDBJ whole genome shotgun (WGS) entry which is preliminary data.</text>
</comment>
<organism evidence="2 3">
    <name type="scientific">Pseudomonas vranovensis</name>
    <dbReference type="NCBI Taxonomy" id="321661"/>
    <lineage>
        <taxon>Bacteria</taxon>
        <taxon>Pseudomonadati</taxon>
        <taxon>Pseudomonadota</taxon>
        <taxon>Gammaproteobacteria</taxon>
        <taxon>Pseudomonadales</taxon>
        <taxon>Pseudomonadaceae</taxon>
        <taxon>Pseudomonas</taxon>
    </lineage>
</organism>
<dbReference type="Pfam" id="PF13474">
    <property type="entry name" value="SnoaL_3"/>
    <property type="match status" value="1"/>
</dbReference>
<dbReference type="RefSeq" id="WP_123567818.1">
    <property type="nucleotide sequence ID" value="NZ_MOAM01000035.1"/>
</dbReference>
<sequence length="129" mass="14385">MTHPAFKEVLDAHVAIEQWLSGAAPATELDALMARFSAQFSMINLPGQIVDYQGLQQLFAHAHGQRAGLQISIDELQVIGEGPRLCVVSYREWQVDNAGNRSLRRSTAVFERHNGALRWRHLHETTVAG</sequence>
<protein>
    <submittedName>
        <fullName evidence="2">DUF4440 domain-containing protein</fullName>
    </submittedName>
</protein>
<keyword evidence="3" id="KW-1185">Reference proteome</keyword>
<feature type="domain" description="SnoaL-like" evidence="1">
    <location>
        <begin position="17"/>
        <end position="124"/>
    </location>
</feature>
<gene>
    <name evidence="2" type="ORF">BHU25_23850</name>
</gene>
<evidence type="ECO:0000313" key="3">
    <source>
        <dbReference type="Proteomes" id="UP000285286"/>
    </source>
</evidence>
<evidence type="ECO:0000313" key="2">
    <source>
        <dbReference type="EMBL" id="ROL64905.1"/>
    </source>
</evidence>
<dbReference type="InterPro" id="IPR037401">
    <property type="entry name" value="SnoaL-like"/>
</dbReference>
<dbReference type="Gene3D" id="3.10.450.50">
    <property type="match status" value="1"/>
</dbReference>
<dbReference type="Proteomes" id="UP000285286">
    <property type="component" value="Unassembled WGS sequence"/>
</dbReference>
<name>A0A423CZW7_9PSED</name>
<dbReference type="AlphaFoldDB" id="A0A423CZW7"/>
<dbReference type="PIRSF" id="PIRSF029394">
    <property type="entry name" value="UCP029394"/>
    <property type="match status" value="1"/>
</dbReference>